<organism evidence="2 3">
    <name type="scientific">Paenibacillus marchantiophytorum</name>
    <dbReference type="NCBI Taxonomy" id="1619310"/>
    <lineage>
        <taxon>Bacteria</taxon>
        <taxon>Bacillati</taxon>
        <taxon>Bacillota</taxon>
        <taxon>Bacilli</taxon>
        <taxon>Bacillales</taxon>
        <taxon>Paenibacillaceae</taxon>
        <taxon>Paenibacillus</taxon>
    </lineage>
</organism>
<proteinExistence type="predicted"/>
<evidence type="ECO:0000313" key="2">
    <source>
        <dbReference type="EMBL" id="GFZ93835.1"/>
    </source>
</evidence>
<gene>
    <name evidence="2" type="ORF">GCM10008018_45340</name>
</gene>
<evidence type="ECO:0000259" key="1">
    <source>
        <dbReference type="PROSITE" id="PS50994"/>
    </source>
</evidence>
<comment type="caution">
    <text evidence="2">The sequence shown here is derived from an EMBL/GenBank/DDBJ whole genome shotgun (WGS) entry which is preliminary data.</text>
</comment>
<dbReference type="Gene3D" id="3.30.420.10">
    <property type="entry name" value="Ribonuclease H-like superfamily/Ribonuclease H"/>
    <property type="match status" value="1"/>
</dbReference>
<keyword evidence="3" id="KW-1185">Reference proteome</keyword>
<dbReference type="EMBL" id="BMHE01000027">
    <property type="protein sequence ID" value="GFZ93835.1"/>
    <property type="molecule type" value="Genomic_DNA"/>
</dbReference>
<dbReference type="InterPro" id="IPR001584">
    <property type="entry name" value="Integrase_cat-core"/>
</dbReference>
<dbReference type="InterPro" id="IPR036397">
    <property type="entry name" value="RNaseH_sf"/>
</dbReference>
<dbReference type="PROSITE" id="PS50994">
    <property type="entry name" value="INTEGRASE"/>
    <property type="match status" value="1"/>
</dbReference>
<reference evidence="3" key="1">
    <citation type="journal article" date="2019" name="Int. J. Syst. Evol. Microbiol.">
        <title>The Global Catalogue of Microorganisms (GCM) 10K type strain sequencing project: providing services to taxonomists for standard genome sequencing and annotation.</title>
        <authorList>
            <consortium name="The Broad Institute Genomics Platform"/>
            <consortium name="The Broad Institute Genome Sequencing Center for Infectious Disease"/>
            <person name="Wu L."/>
            <person name="Ma J."/>
        </authorList>
    </citation>
    <scope>NUCLEOTIDE SEQUENCE [LARGE SCALE GENOMIC DNA]</scope>
    <source>
        <strain evidence="3">CGMCC 1.15043</strain>
    </source>
</reference>
<evidence type="ECO:0000313" key="3">
    <source>
        <dbReference type="Proteomes" id="UP000615455"/>
    </source>
</evidence>
<feature type="domain" description="Integrase catalytic" evidence="1">
    <location>
        <begin position="280"/>
        <end position="491"/>
    </location>
</feature>
<accession>A0ABQ1EYZ0</accession>
<dbReference type="SUPFAM" id="SSF53098">
    <property type="entry name" value="Ribonuclease H-like"/>
    <property type="match status" value="1"/>
</dbReference>
<protein>
    <recommendedName>
        <fullName evidence="1">Integrase catalytic domain-containing protein</fullName>
    </recommendedName>
</protein>
<dbReference type="Proteomes" id="UP000615455">
    <property type="component" value="Unassembled WGS sequence"/>
</dbReference>
<sequence>MNLVLQSKSGEERILYIAPDKSYVYTISLSEKDPLPTRMDFSKLVDDLNNGYYTKSENDPYAILMNPTAKYLEKHGSGVDAKWNLIKDIVENEPAIYDRVLRGEVMKELIERTKKSKTLIYRYLRFYWTGGKMKNALLSHYFKCGRPMKPGERKNIVNKVGRRSILAIANENSPEYLGVVIKKEDRVKMSASLAEWYKKNKRNSLEFVHEQMWHHHYLEKVFEGGELKEVPLPSYKVPTIDQLRYYYEQTEDYKKVLIAREGMRNYNLKYRPVLGNATRRAAGPGSIYEIDATVGDIYLISQVDRTKVIGRPVIYLVIDVFSRMIAGFYVGLEGPSWQGAMMALENAAINKVEFCAEYDIPIEDSQWPCRHMPEVLIGDRGELESKRADSITQFLGVVVKNEPPYRADWKGIVESSFKTVSTTIKKWAPGAVFPDFKQRGGKDYVLDAKLSLCGFIKMMIQFILYHNNNKVIKDYPIDTSMVPESVLPVPIQLWNWGIQNRSGHLKTFSRDIIRLNLLPSKKITTTRLGITFEGIHYKCDTLEKAGWFVKGDSRSAIMAYDRRSMNFIYVKTSDGLDYYKCSLQEKSDRFMDLSLEEIKMLQHEEKLALANYKDSQNLAKYKMNQEFKKIVQGEIDLSNQARERVDMTNREFKANTQENRAVARKVVQTNQAFDLGTESNQQIFVENHTHSEYIADDEEGEVKGMSLLDKLKRRKNKDSESGVENNDEE</sequence>
<name>A0ABQ1EYZ0_9BACL</name>
<dbReference type="InterPro" id="IPR012337">
    <property type="entry name" value="RNaseH-like_sf"/>
</dbReference>